<dbReference type="InterPro" id="IPR008928">
    <property type="entry name" value="6-hairpin_glycosidase_sf"/>
</dbReference>
<dbReference type="Gene3D" id="1.50.10.10">
    <property type="match status" value="1"/>
</dbReference>
<evidence type="ECO:0000256" key="2">
    <source>
        <dbReference type="ARBA" id="ARBA00038358"/>
    </source>
</evidence>
<evidence type="ECO:0000313" key="4">
    <source>
        <dbReference type="EMBL" id="MEX6690273.1"/>
    </source>
</evidence>
<dbReference type="SUPFAM" id="SSF48208">
    <property type="entry name" value="Six-hairpin glycosidases"/>
    <property type="match status" value="1"/>
</dbReference>
<comment type="caution">
    <text evidence="4">The sequence shown here is derived from an EMBL/GenBank/DDBJ whole genome shotgun (WGS) entry which is preliminary data.</text>
</comment>
<keyword evidence="5" id="KW-1185">Reference proteome</keyword>
<reference evidence="4 5" key="1">
    <citation type="submission" date="2023-07" db="EMBL/GenBank/DDBJ databases">
        <authorList>
            <person name="Lian W.-H."/>
        </authorList>
    </citation>
    <scope>NUCLEOTIDE SEQUENCE [LARGE SCALE GENOMIC DNA]</scope>
    <source>
        <strain evidence="4 5">SYSU DXS3180</strain>
    </source>
</reference>
<dbReference type="GO" id="GO:0016787">
    <property type="term" value="F:hydrolase activity"/>
    <property type="evidence" value="ECO:0007669"/>
    <property type="project" value="UniProtKB-KW"/>
</dbReference>
<dbReference type="InterPro" id="IPR010905">
    <property type="entry name" value="Glyco_hydro_88"/>
</dbReference>
<evidence type="ECO:0000313" key="5">
    <source>
        <dbReference type="Proteomes" id="UP001560573"/>
    </source>
</evidence>
<feature type="chain" id="PRO_5045454375" evidence="3">
    <location>
        <begin position="20"/>
        <end position="395"/>
    </location>
</feature>
<keyword evidence="1 4" id="KW-0378">Hydrolase</keyword>
<evidence type="ECO:0000256" key="3">
    <source>
        <dbReference type="SAM" id="SignalP"/>
    </source>
</evidence>
<keyword evidence="3" id="KW-0732">Signal</keyword>
<evidence type="ECO:0000256" key="1">
    <source>
        <dbReference type="ARBA" id="ARBA00022801"/>
    </source>
</evidence>
<name>A0ABV3ZNR0_9BACT</name>
<accession>A0ABV3ZNR0</accession>
<dbReference type="RefSeq" id="WP_369331687.1">
    <property type="nucleotide sequence ID" value="NZ_JAULBC010000008.1"/>
</dbReference>
<dbReference type="PANTHER" id="PTHR36845">
    <property type="entry name" value="HYDROLASE, PUTATIVE (AFU_ORTHOLOGUE AFUA_7G05090)-RELATED"/>
    <property type="match status" value="1"/>
</dbReference>
<sequence length="395" mass="44680">MKKISTAALACLLTLTLFAQQKSDDMKQLIDDNMRFAVEQYKVLMNTLPPDVMPKTYDASKNQLVTSDTKWWCSGFYPGTLWYLYEYTGDTAIRHEAEKRLGILEKEKHYTGNHDLGFMMYCSFGNAYRLTNNPAYKDVILTAAQSLTTRYRPSIKSIQSWDSSKSFRCPVIIDNMMNLELLEWSGRNGGGKNLENIAETHANTTIKNHYRPDYSSYHVVDYNLVTGQVAAKKTAQGAADSSAWSRGQSWGLYGFTMMYRFTKNKTYLDQAKHIAHFLLTNPNLPSDLIPYWDYDAPGIPDTYRDASAGSVMASALLELGQYSKGKEKETYVAAAKKILTALSSSAYRAQPGTNGGFLLMHSVGSIPHKSEVDVPLTYADYYFIEALARYKKWYL</sequence>
<proteinExistence type="inferred from homology"/>
<protein>
    <submittedName>
        <fullName evidence="4">Glycoside hydrolase family 88 protein</fullName>
    </submittedName>
</protein>
<organism evidence="4 5">
    <name type="scientific">Danxiaibacter flavus</name>
    <dbReference type="NCBI Taxonomy" id="3049108"/>
    <lineage>
        <taxon>Bacteria</taxon>
        <taxon>Pseudomonadati</taxon>
        <taxon>Bacteroidota</taxon>
        <taxon>Chitinophagia</taxon>
        <taxon>Chitinophagales</taxon>
        <taxon>Chitinophagaceae</taxon>
        <taxon>Danxiaibacter</taxon>
    </lineage>
</organism>
<gene>
    <name evidence="4" type="ORF">QTN47_22375</name>
</gene>
<dbReference type="PANTHER" id="PTHR36845:SF1">
    <property type="entry name" value="HYDROLASE, PUTATIVE (AFU_ORTHOLOGUE AFUA_7G05090)-RELATED"/>
    <property type="match status" value="1"/>
</dbReference>
<dbReference type="InterPro" id="IPR012341">
    <property type="entry name" value="6hp_glycosidase-like_sf"/>
</dbReference>
<feature type="signal peptide" evidence="3">
    <location>
        <begin position="1"/>
        <end position="19"/>
    </location>
</feature>
<dbReference type="EMBL" id="JAULBC010000008">
    <property type="protein sequence ID" value="MEX6690273.1"/>
    <property type="molecule type" value="Genomic_DNA"/>
</dbReference>
<dbReference type="Proteomes" id="UP001560573">
    <property type="component" value="Unassembled WGS sequence"/>
</dbReference>
<comment type="similarity">
    <text evidence="2">Belongs to the glycosyl hydrolase 88 family.</text>
</comment>
<dbReference type="Pfam" id="PF07470">
    <property type="entry name" value="Glyco_hydro_88"/>
    <property type="match status" value="1"/>
</dbReference>
<dbReference type="InterPro" id="IPR052369">
    <property type="entry name" value="UG_Glycosaminoglycan_Hydrolase"/>
</dbReference>